<dbReference type="GO" id="GO:0010992">
    <property type="term" value="P:ubiquitin recycling"/>
    <property type="evidence" value="ECO:0007669"/>
    <property type="project" value="TreeGrafter"/>
</dbReference>
<sequence length="331" mass="37789">MVGHTSIVYAVDSHIFGLVASGGEDCLAKIWKDGICAQSIDHPGCVWDVKFLKNGDLVTACSDGVVRIWTTHQDRIAEPNERESFISQLSDYKINRSKLFKRTAERLLNDQKLWDNVTRQVEFYLGDKNLLNDRNDYLKTTISENGTVELKSICSFPKMRKLLGQNKTGNIEEEILTAVADCLRSSDFLKISNDGKKVGRKKPLATLEEIDRRTVAVSPLPYDVSCGNLETFFRQFGKVNSVTLPNTVSNKKVFCGTALVEFSTEEVVQKFLELTVEYAGVRLVFKSKKHFDIEREKEAEELFEKTERKRKTEEFSNEKQKQYSERVFRGS</sequence>
<dbReference type="InterPro" id="IPR000504">
    <property type="entry name" value="RRM_dom"/>
</dbReference>
<dbReference type="GO" id="GO:1990904">
    <property type="term" value="C:ribonucleoprotein complex"/>
    <property type="evidence" value="ECO:0007669"/>
    <property type="project" value="InterPro"/>
</dbReference>
<keyword evidence="2" id="KW-0853">WD repeat</keyword>
<keyword evidence="1" id="KW-0963">Cytoplasm</keyword>
<feature type="domain" description="RRM" evidence="7">
    <location>
        <begin position="213"/>
        <end position="298"/>
    </location>
</feature>
<dbReference type="GO" id="GO:0006396">
    <property type="term" value="P:RNA processing"/>
    <property type="evidence" value="ECO:0007669"/>
    <property type="project" value="InterPro"/>
</dbReference>
<dbReference type="Pfam" id="PF00400">
    <property type="entry name" value="WD40"/>
    <property type="match status" value="2"/>
</dbReference>
<dbReference type="PROSITE" id="PS50961">
    <property type="entry name" value="HTH_LA"/>
    <property type="match status" value="1"/>
</dbReference>
<evidence type="ECO:0000259" key="8">
    <source>
        <dbReference type="PROSITE" id="PS50961"/>
    </source>
</evidence>
<dbReference type="EMBL" id="JBDFQZ010000009">
    <property type="protein sequence ID" value="KAK9691122.1"/>
    <property type="molecule type" value="Genomic_DNA"/>
</dbReference>
<dbReference type="GO" id="GO:0005829">
    <property type="term" value="C:cytosol"/>
    <property type="evidence" value="ECO:0007669"/>
    <property type="project" value="UniProtKB-ARBA"/>
</dbReference>
<evidence type="ECO:0000256" key="5">
    <source>
        <dbReference type="PROSITE-ProRule" id="PRU00332"/>
    </source>
</evidence>
<dbReference type="GO" id="GO:0043130">
    <property type="term" value="F:ubiquitin binding"/>
    <property type="evidence" value="ECO:0007669"/>
    <property type="project" value="TreeGrafter"/>
</dbReference>
<dbReference type="InterPro" id="IPR036390">
    <property type="entry name" value="WH_DNA-bd_sf"/>
</dbReference>
<evidence type="ECO:0000256" key="2">
    <source>
        <dbReference type="ARBA" id="ARBA00022574"/>
    </source>
</evidence>
<protein>
    <submittedName>
        <fullName evidence="9">Uncharacterized protein</fullName>
    </submittedName>
</protein>
<dbReference type="InterPro" id="IPR036388">
    <property type="entry name" value="WH-like_DNA-bd_sf"/>
</dbReference>
<accession>A0AAW1IM48</accession>
<name>A0AAW1IM48_SAPOF</name>
<feature type="domain" description="HTH La-type RNA-binding" evidence="8">
    <location>
        <begin position="107"/>
        <end position="209"/>
    </location>
</feature>
<feature type="region of interest" description="Disordered" evidence="6">
    <location>
        <begin position="311"/>
        <end position="331"/>
    </location>
</feature>
<dbReference type="Gene3D" id="1.10.10.10">
    <property type="entry name" value="Winged helix-like DNA-binding domain superfamily/Winged helix DNA-binding domain"/>
    <property type="match status" value="1"/>
</dbReference>
<dbReference type="SUPFAM" id="SSF50978">
    <property type="entry name" value="WD40 repeat-like"/>
    <property type="match status" value="1"/>
</dbReference>
<dbReference type="SMART" id="SM00320">
    <property type="entry name" value="WD40"/>
    <property type="match status" value="2"/>
</dbReference>
<dbReference type="SMART" id="SM00360">
    <property type="entry name" value="RRM"/>
    <property type="match status" value="1"/>
</dbReference>
<dbReference type="GO" id="GO:0003723">
    <property type="term" value="F:RNA binding"/>
    <property type="evidence" value="ECO:0007669"/>
    <property type="project" value="UniProtKB-UniRule"/>
</dbReference>
<dbReference type="PANTHER" id="PTHR19849:SF0">
    <property type="entry name" value="PHOSPHOLIPASE A-2-ACTIVATING PROTEIN"/>
    <property type="match status" value="1"/>
</dbReference>
<dbReference type="CDD" id="cd12291">
    <property type="entry name" value="RRM1_La"/>
    <property type="match status" value="1"/>
</dbReference>
<evidence type="ECO:0000256" key="4">
    <source>
        <dbReference type="ARBA" id="ARBA00022884"/>
    </source>
</evidence>
<dbReference type="SMART" id="SM00715">
    <property type="entry name" value="LA"/>
    <property type="match status" value="1"/>
</dbReference>
<keyword evidence="3" id="KW-0677">Repeat</keyword>
<dbReference type="InterPro" id="IPR035979">
    <property type="entry name" value="RBD_domain_sf"/>
</dbReference>
<dbReference type="PANTHER" id="PTHR19849">
    <property type="entry name" value="PHOSPHOLIPASE A-2-ACTIVATING PROTEIN"/>
    <property type="match status" value="1"/>
</dbReference>
<keyword evidence="4 5" id="KW-0694">RNA-binding</keyword>
<evidence type="ECO:0000259" key="7">
    <source>
        <dbReference type="PROSITE" id="PS50102"/>
    </source>
</evidence>
<dbReference type="GO" id="GO:0043161">
    <property type="term" value="P:proteasome-mediated ubiquitin-dependent protein catabolic process"/>
    <property type="evidence" value="ECO:0007669"/>
    <property type="project" value="TreeGrafter"/>
</dbReference>
<evidence type="ECO:0000313" key="9">
    <source>
        <dbReference type="EMBL" id="KAK9691122.1"/>
    </source>
</evidence>
<dbReference type="Proteomes" id="UP001443914">
    <property type="component" value="Unassembled WGS sequence"/>
</dbReference>
<dbReference type="PROSITE" id="PS50102">
    <property type="entry name" value="RRM"/>
    <property type="match status" value="1"/>
</dbReference>
<dbReference type="InterPro" id="IPR001680">
    <property type="entry name" value="WD40_rpt"/>
</dbReference>
<dbReference type="InterPro" id="IPR002344">
    <property type="entry name" value="Lupus_La"/>
</dbReference>
<dbReference type="InterPro" id="IPR012677">
    <property type="entry name" value="Nucleotide-bd_a/b_plait_sf"/>
</dbReference>
<dbReference type="InterPro" id="IPR015943">
    <property type="entry name" value="WD40/YVTN_repeat-like_dom_sf"/>
</dbReference>
<keyword evidence="10" id="KW-1185">Reference proteome</keyword>
<dbReference type="GO" id="GO:0005634">
    <property type="term" value="C:nucleus"/>
    <property type="evidence" value="ECO:0007669"/>
    <property type="project" value="InterPro"/>
</dbReference>
<dbReference type="InterPro" id="IPR036322">
    <property type="entry name" value="WD40_repeat_dom_sf"/>
</dbReference>
<reference evidence="9" key="1">
    <citation type="submission" date="2024-03" db="EMBL/GenBank/DDBJ databases">
        <title>WGS assembly of Saponaria officinalis var. Norfolk2.</title>
        <authorList>
            <person name="Jenkins J."/>
            <person name="Shu S."/>
            <person name="Grimwood J."/>
            <person name="Barry K."/>
            <person name="Goodstein D."/>
            <person name="Schmutz J."/>
            <person name="Leebens-Mack J."/>
            <person name="Osbourn A."/>
        </authorList>
    </citation>
    <scope>NUCLEOTIDE SEQUENCE [LARGE SCALE GENOMIC DNA]</scope>
    <source>
        <strain evidence="9">JIC</strain>
    </source>
</reference>
<organism evidence="9 10">
    <name type="scientific">Saponaria officinalis</name>
    <name type="common">Common soapwort</name>
    <name type="synonym">Lychnis saponaria</name>
    <dbReference type="NCBI Taxonomy" id="3572"/>
    <lineage>
        <taxon>Eukaryota</taxon>
        <taxon>Viridiplantae</taxon>
        <taxon>Streptophyta</taxon>
        <taxon>Embryophyta</taxon>
        <taxon>Tracheophyta</taxon>
        <taxon>Spermatophyta</taxon>
        <taxon>Magnoliopsida</taxon>
        <taxon>eudicotyledons</taxon>
        <taxon>Gunneridae</taxon>
        <taxon>Pentapetalae</taxon>
        <taxon>Caryophyllales</taxon>
        <taxon>Caryophyllaceae</taxon>
        <taxon>Caryophylleae</taxon>
        <taxon>Saponaria</taxon>
    </lineage>
</organism>
<dbReference type="SUPFAM" id="SSF54928">
    <property type="entry name" value="RNA-binding domain, RBD"/>
    <property type="match status" value="1"/>
</dbReference>
<comment type="caution">
    <text evidence="9">The sequence shown here is derived from an EMBL/GenBank/DDBJ whole genome shotgun (WGS) entry which is preliminary data.</text>
</comment>
<dbReference type="SUPFAM" id="SSF46785">
    <property type="entry name" value="Winged helix' DNA-binding domain"/>
    <property type="match status" value="1"/>
</dbReference>
<evidence type="ECO:0000313" key="10">
    <source>
        <dbReference type="Proteomes" id="UP001443914"/>
    </source>
</evidence>
<evidence type="ECO:0000256" key="3">
    <source>
        <dbReference type="ARBA" id="ARBA00022737"/>
    </source>
</evidence>
<proteinExistence type="predicted"/>
<dbReference type="Gene3D" id="2.130.10.10">
    <property type="entry name" value="YVTN repeat-like/Quinoprotein amine dehydrogenase"/>
    <property type="match status" value="1"/>
</dbReference>
<dbReference type="InterPro" id="IPR006630">
    <property type="entry name" value="La_HTH"/>
</dbReference>
<dbReference type="Pfam" id="PF00076">
    <property type="entry name" value="RRM_1"/>
    <property type="match status" value="1"/>
</dbReference>
<dbReference type="AlphaFoldDB" id="A0AAW1IM48"/>
<evidence type="ECO:0000256" key="1">
    <source>
        <dbReference type="ARBA" id="ARBA00022490"/>
    </source>
</evidence>
<dbReference type="PRINTS" id="PR00302">
    <property type="entry name" value="LUPUSLA"/>
</dbReference>
<gene>
    <name evidence="9" type="ORF">RND81_09G177200</name>
</gene>
<dbReference type="Gene3D" id="3.30.70.330">
    <property type="match status" value="1"/>
</dbReference>
<dbReference type="Pfam" id="PF05383">
    <property type="entry name" value="La"/>
    <property type="match status" value="1"/>
</dbReference>
<evidence type="ECO:0000256" key="6">
    <source>
        <dbReference type="SAM" id="MobiDB-lite"/>
    </source>
</evidence>